<sequence length="239" mass="28103">MAYIKKIFVTYKDCASQRVLELPAILTEKGILVSHLCYLAWFSQKSESWKERSCFALMLLLRYINACKDITSTTEMLKSFTQSLVTGTIDMATMKDSLELYWRPRKINDANVILYHITNYTDFLAEQDDFTTNRLNPYRKATSYEERLNWCSYYHKQANVFLNHLSNKIDAAEKNKLVRVIGNHLEDKVDYEYATRFPEDQIERLLYLGFEKNGVIDYKSQAITMLMNYGGLRKSEIFH</sequence>
<evidence type="ECO:0000313" key="1">
    <source>
        <dbReference type="EMBL" id="MCV3290884.1"/>
    </source>
</evidence>
<dbReference type="RefSeq" id="WP_263686659.1">
    <property type="nucleotide sequence ID" value="NZ_JAJVCY010000093.1"/>
</dbReference>
<name>A0AAW5RRH4_AERME</name>
<comment type="caution">
    <text evidence="1">The sequence shown here is derived from an EMBL/GenBank/DDBJ whole genome shotgun (WGS) entry which is preliminary data.</text>
</comment>
<feature type="non-terminal residue" evidence="1">
    <location>
        <position position="239"/>
    </location>
</feature>
<protein>
    <recommendedName>
        <fullName evidence="3">Integrase</fullName>
    </recommendedName>
</protein>
<evidence type="ECO:0000313" key="2">
    <source>
        <dbReference type="Proteomes" id="UP001208651"/>
    </source>
</evidence>
<dbReference type="Proteomes" id="UP001208651">
    <property type="component" value="Unassembled WGS sequence"/>
</dbReference>
<evidence type="ECO:0008006" key="3">
    <source>
        <dbReference type="Google" id="ProtNLM"/>
    </source>
</evidence>
<proteinExistence type="predicted"/>
<reference evidence="1" key="1">
    <citation type="submission" date="2022-01" db="EMBL/GenBank/DDBJ databases">
        <title>Comparison of Fish pathogen Aeromonas spp.</title>
        <authorList>
            <person name="Dubey S."/>
            <person name="Sorum H."/>
            <person name="Munangandu H.M."/>
        </authorList>
    </citation>
    <scope>NUCLEOTIDE SEQUENCE</scope>
    <source>
        <strain evidence="1">SD/21-15</strain>
    </source>
</reference>
<dbReference type="AlphaFoldDB" id="A0AAW5RRH4"/>
<gene>
    <name evidence="1" type="ORF">LZT28_22165</name>
</gene>
<accession>A0AAW5RRH4</accession>
<organism evidence="1 2">
    <name type="scientific">Aeromonas media</name>
    <dbReference type="NCBI Taxonomy" id="651"/>
    <lineage>
        <taxon>Bacteria</taxon>
        <taxon>Pseudomonadati</taxon>
        <taxon>Pseudomonadota</taxon>
        <taxon>Gammaproteobacteria</taxon>
        <taxon>Aeromonadales</taxon>
        <taxon>Aeromonadaceae</taxon>
        <taxon>Aeromonas</taxon>
    </lineage>
</organism>
<dbReference type="EMBL" id="JAJVCY010000093">
    <property type="protein sequence ID" value="MCV3290884.1"/>
    <property type="molecule type" value="Genomic_DNA"/>
</dbReference>